<dbReference type="InterPro" id="IPR000582">
    <property type="entry name" value="Acyl-CoA-binding_protein"/>
</dbReference>
<dbReference type="SUPFAM" id="SSF47027">
    <property type="entry name" value="Acyl-CoA binding protein"/>
    <property type="match status" value="1"/>
</dbReference>
<dbReference type="AlphaFoldDB" id="C1DZC7"/>
<evidence type="ECO:0000256" key="2">
    <source>
        <dbReference type="ARBA" id="ARBA00023121"/>
    </source>
</evidence>
<organism evidence="4 5">
    <name type="scientific">Micromonas commoda (strain RCC299 / NOUM17 / CCMP2709)</name>
    <name type="common">Picoplanktonic green alga</name>
    <dbReference type="NCBI Taxonomy" id="296587"/>
    <lineage>
        <taxon>Eukaryota</taxon>
        <taxon>Viridiplantae</taxon>
        <taxon>Chlorophyta</taxon>
        <taxon>Mamiellophyceae</taxon>
        <taxon>Mamiellales</taxon>
        <taxon>Mamiellaceae</taxon>
        <taxon>Micromonas</taxon>
    </lineage>
</organism>
<feature type="domain" description="ACB" evidence="3">
    <location>
        <begin position="458"/>
        <end position="518"/>
    </location>
</feature>
<dbReference type="InterPro" id="IPR014352">
    <property type="entry name" value="FERM/acyl-CoA-bd_prot_sf"/>
</dbReference>
<keyword evidence="5" id="KW-1185">Reference proteome</keyword>
<protein>
    <recommendedName>
        <fullName evidence="3">ACB domain-containing protein</fullName>
    </recommendedName>
</protein>
<accession>C1DZC7</accession>
<dbReference type="InParanoid" id="C1DZC7"/>
<evidence type="ECO:0000313" key="4">
    <source>
        <dbReference type="EMBL" id="ACO61095.1"/>
    </source>
</evidence>
<dbReference type="STRING" id="296587.C1DZC7"/>
<evidence type="ECO:0000256" key="1">
    <source>
        <dbReference type="ARBA" id="ARBA00005567"/>
    </source>
</evidence>
<dbReference type="InterPro" id="IPR035984">
    <property type="entry name" value="Acyl-CoA-binding_sf"/>
</dbReference>
<dbReference type="eggNOG" id="ENOG502S9J1">
    <property type="taxonomic scope" value="Eukaryota"/>
</dbReference>
<dbReference type="RefSeq" id="XP_002499837.1">
    <property type="nucleotide sequence ID" value="XM_002499791.1"/>
</dbReference>
<dbReference type="Gene3D" id="1.20.80.10">
    <property type="match status" value="1"/>
</dbReference>
<name>C1DZC7_MICCC</name>
<keyword evidence="2" id="KW-0446">Lipid-binding</keyword>
<comment type="similarity">
    <text evidence="1">Belongs to the ACBP family.</text>
</comment>
<reference evidence="4 5" key="1">
    <citation type="journal article" date="2009" name="Science">
        <title>Green evolution and dynamic adaptations revealed by genomes of the marine picoeukaryotes Micromonas.</title>
        <authorList>
            <person name="Worden A.Z."/>
            <person name="Lee J.H."/>
            <person name="Mock T."/>
            <person name="Rouze P."/>
            <person name="Simmons M.P."/>
            <person name="Aerts A.L."/>
            <person name="Allen A.E."/>
            <person name="Cuvelier M.L."/>
            <person name="Derelle E."/>
            <person name="Everett M.V."/>
            <person name="Foulon E."/>
            <person name="Grimwood J."/>
            <person name="Gundlach H."/>
            <person name="Henrissat B."/>
            <person name="Napoli C."/>
            <person name="McDonald S.M."/>
            <person name="Parker M.S."/>
            <person name="Rombauts S."/>
            <person name="Salamov A."/>
            <person name="Von Dassow P."/>
            <person name="Badger J.H."/>
            <person name="Coutinho P.M."/>
            <person name="Demir E."/>
            <person name="Dubchak I."/>
            <person name="Gentemann C."/>
            <person name="Eikrem W."/>
            <person name="Gready J.E."/>
            <person name="John U."/>
            <person name="Lanier W."/>
            <person name="Lindquist E.A."/>
            <person name="Lucas S."/>
            <person name="Mayer K.F."/>
            <person name="Moreau H."/>
            <person name="Not F."/>
            <person name="Otillar R."/>
            <person name="Panaud O."/>
            <person name="Pangilinan J."/>
            <person name="Paulsen I."/>
            <person name="Piegu B."/>
            <person name="Poliakov A."/>
            <person name="Robbens S."/>
            <person name="Schmutz J."/>
            <person name="Toulza E."/>
            <person name="Wyss T."/>
            <person name="Zelensky A."/>
            <person name="Zhou K."/>
            <person name="Armbrust E.V."/>
            <person name="Bhattacharya D."/>
            <person name="Goodenough U.W."/>
            <person name="Van de Peer Y."/>
            <person name="Grigoriev I.V."/>
        </authorList>
    </citation>
    <scope>NUCLEOTIDE SEQUENCE [LARGE SCALE GENOMIC DNA]</scope>
    <source>
        <strain evidence="5">RCC299 / NOUM17</strain>
    </source>
</reference>
<proteinExistence type="inferred from homology"/>
<evidence type="ECO:0000313" key="5">
    <source>
        <dbReference type="Proteomes" id="UP000002009"/>
    </source>
</evidence>
<dbReference type="GO" id="GO:0000062">
    <property type="term" value="F:fatty-acyl-CoA binding"/>
    <property type="evidence" value="ECO:0007669"/>
    <property type="project" value="InterPro"/>
</dbReference>
<dbReference type="EMBL" id="CP001323">
    <property type="protein sequence ID" value="ACO61095.1"/>
    <property type="molecule type" value="Genomic_DNA"/>
</dbReference>
<dbReference type="KEGG" id="mis:MICPUN_98634"/>
<dbReference type="Proteomes" id="UP000002009">
    <property type="component" value="Chromosome 2"/>
</dbReference>
<dbReference type="GeneID" id="8241513"/>
<gene>
    <name evidence="4" type="ORF">MICPUN_98634</name>
</gene>
<dbReference type="Pfam" id="PF00887">
    <property type="entry name" value="ACBP"/>
    <property type="match status" value="1"/>
</dbReference>
<evidence type="ECO:0000259" key="3">
    <source>
        <dbReference type="Pfam" id="PF00887"/>
    </source>
</evidence>
<sequence length="536" mass="59153">MSMLVRLCSGSARFLARARPRASMGATVSRWGATADGGESRPPTDVCVRPDSIAGSAPRRFTTMRSRTDGMFDAFKSWAAGKAMGQFDMPENFSIGDFAKLARKMKTEGAASAMAAAKGPLDMLDLSADQIDAISEAMTEEERNDPGMLSPPDWRKVAQRVPARFNIQGKDVANVIHTSAMLRVVMNRVSSALKGGSKTPTSPEEFAQLVAESQRTSSVAHAPTPIPDVSTMIEKIDFTKSGATNEARQYAETITLEMCKHTAKACGFITTGEDKDPVNVSGSDEEAWQQRVKRKKQTDLNQFFFTLGVASLSGLRRRFYSEKLPEPFPGLTPLLHDRASRIQAPVFTLTRDWPAMVEKIDFTKSGATDAAREYAETITLEMCKHTAKACGFVEKDAVPCQNNAKWKDKRTALQAMFFTLGVSSLTGFKRRFYSEKLPEPFPGLTPLLHDRPGGAVTKPDDWYKLWAAVQQVTTGDVPGEKPLWAKTGGLDFDGRDRWEAHKSLKGQSTEEAKLTFVQAWGRANSKERERINFRPT</sequence>
<dbReference type="OrthoDB" id="346910at2759"/>